<dbReference type="InterPro" id="IPR018484">
    <property type="entry name" value="FGGY_N"/>
</dbReference>
<keyword evidence="3 7" id="KW-0418">Kinase</keyword>
<evidence type="ECO:0000259" key="4">
    <source>
        <dbReference type="Pfam" id="PF00370"/>
    </source>
</evidence>
<evidence type="ECO:0000259" key="5">
    <source>
        <dbReference type="Pfam" id="PF02782"/>
    </source>
</evidence>
<evidence type="ECO:0000259" key="6">
    <source>
        <dbReference type="Pfam" id="PF21546"/>
    </source>
</evidence>
<keyword evidence="8" id="KW-1185">Reference proteome</keyword>
<reference evidence="8" key="1">
    <citation type="submission" date="2016-10" db="EMBL/GenBank/DDBJ databases">
        <authorList>
            <person name="Varghese N."/>
            <person name="Submissions S."/>
        </authorList>
    </citation>
    <scope>NUCLEOTIDE SEQUENCE [LARGE SCALE GENOMIC DNA]</scope>
    <source>
        <strain evidence="8">DSM 19110</strain>
    </source>
</reference>
<evidence type="ECO:0000313" key="7">
    <source>
        <dbReference type="EMBL" id="SDM54099.1"/>
    </source>
</evidence>
<dbReference type="GO" id="GO:0004370">
    <property type="term" value="F:glycerol kinase activity"/>
    <property type="evidence" value="ECO:0007669"/>
    <property type="project" value="TreeGrafter"/>
</dbReference>
<organism evidence="7 8">
    <name type="scientific">Pedobacter steynii</name>
    <dbReference type="NCBI Taxonomy" id="430522"/>
    <lineage>
        <taxon>Bacteria</taxon>
        <taxon>Pseudomonadati</taxon>
        <taxon>Bacteroidota</taxon>
        <taxon>Sphingobacteriia</taxon>
        <taxon>Sphingobacteriales</taxon>
        <taxon>Sphingobacteriaceae</taxon>
        <taxon>Pedobacter</taxon>
    </lineage>
</organism>
<dbReference type="SUPFAM" id="SSF53067">
    <property type="entry name" value="Actin-like ATPase domain"/>
    <property type="match status" value="2"/>
</dbReference>
<dbReference type="Proteomes" id="UP000183200">
    <property type="component" value="Unassembled WGS sequence"/>
</dbReference>
<dbReference type="PANTHER" id="PTHR10196:SF93">
    <property type="entry name" value="L-RHAMNULOKINASE"/>
    <property type="match status" value="1"/>
</dbReference>
<dbReference type="GO" id="GO:0005829">
    <property type="term" value="C:cytosol"/>
    <property type="evidence" value="ECO:0007669"/>
    <property type="project" value="TreeGrafter"/>
</dbReference>
<dbReference type="RefSeq" id="WP_074607076.1">
    <property type="nucleotide sequence ID" value="NZ_FNGY01000004.1"/>
</dbReference>
<sequence>MGQKNKPVPVIAIFDVGKTNKKLFLFDEQYQIVFERTARFTETVDEDGDPCENLESLRLSIFDSLREVFKKEEFEVKSINFTTYGASLVYLDKDGQPLGPLYNYLKPYPEELKRQFYAKYGGEEAFSNTTASPVLGSLNSGLQLYRMKHEKPELFKQIKYALHLPQYLSYLISGALYADLTSIGCHTALWNFKTQDYHEWVKAEGILDKLAPIATSDHVMPAAFPGNNYAVGIGFHDSSAALIPYLINFQEPFILLSTGTWCISLNPFNSTPLTVEELKNDCLCYLQFEGKPVKASRVFAGYEHEQQVKRIAAHFGGDVISYRNAVFDPGIIELLRKNGKRGQEPGPKPGSETIKESLFSKRNLSDYATDIIAYHQLMQDLVDQQCQATQRVLEGTKVKRIFVDGGFSKNAIFMNLLSAAFPELEVFAASMAQATAVGAALAIHKSWNTKPLPNDIIQLKFYSAAQHHY</sequence>
<evidence type="ECO:0000256" key="3">
    <source>
        <dbReference type="ARBA" id="ARBA00022777"/>
    </source>
</evidence>
<dbReference type="AlphaFoldDB" id="A0A1G9U299"/>
<name>A0A1G9U299_9SPHI</name>
<dbReference type="OrthoDB" id="9786272at2"/>
<dbReference type="Pfam" id="PF21546">
    <property type="entry name" value="FGGY_C_2"/>
    <property type="match status" value="1"/>
</dbReference>
<dbReference type="Pfam" id="PF00370">
    <property type="entry name" value="FGGY_N"/>
    <property type="match status" value="1"/>
</dbReference>
<keyword evidence="2" id="KW-0808">Transferase</keyword>
<dbReference type="GO" id="GO:0006071">
    <property type="term" value="P:glycerol metabolic process"/>
    <property type="evidence" value="ECO:0007669"/>
    <property type="project" value="TreeGrafter"/>
</dbReference>
<protein>
    <submittedName>
        <fullName evidence="7">Sugar (Pentulose or hexulose) kinase</fullName>
    </submittedName>
</protein>
<comment type="similarity">
    <text evidence="1">Belongs to the FGGY kinase family.</text>
</comment>
<dbReference type="Gene3D" id="3.30.420.40">
    <property type="match status" value="2"/>
</dbReference>
<evidence type="ECO:0000313" key="8">
    <source>
        <dbReference type="Proteomes" id="UP000183200"/>
    </source>
</evidence>
<feature type="domain" description="Carbohydrate kinase FGGY C-terminal" evidence="6">
    <location>
        <begin position="250"/>
        <end position="309"/>
    </location>
</feature>
<dbReference type="STRING" id="430522.BFS30_22015"/>
<dbReference type="InterPro" id="IPR043129">
    <property type="entry name" value="ATPase_NBD"/>
</dbReference>
<proteinExistence type="inferred from homology"/>
<evidence type="ECO:0000256" key="2">
    <source>
        <dbReference type="ARBA" id="ARBA00022679"/>
    </source>
</evidence>
<dbReference type="InterPro" id="IPR049382">
    <property type="entry name" value="FGGY_C_2"/>
</dbReference>
<dbReference type="PANTHER" id="PTHR10196">
    <property type="entry name" value="SUGAR KINASE"/>
    <property type="match status" value="1"/>
</dbReference>
<dbReference type="InterPro" id="IPR018485">
    <property type="entry name" value="FGGY_C"/>
</dbReference>
<evidence type="ECO:0000256" key="1">
    <source>
        <dbReference type="ARBA" id="ARBA00009156"/>
    </source>
</evidence>
<feature type="domain" description="Carbohydrate kinase FGGY C-terminal" evidence="5">
    <location>
        <begin position="376"/>
        <end position="442"/>
    </location>
</feature>
<dbReference type="Pfam" id="PF02782">
    <property type="entry name" value="FGGY_C"/>
    <property type="match status" value="1"/>
</dbReference>
<gene>
    <name evidence="7" type="ORF">SAMN05421820_10438</name>
</gene>
<feature type="domain" description="Carbohydrate kinase FGGY N-terminal" evidence="4">
    <location>
        <begin position="11"/>
        <end position="218"/>
    </location>
</feature>
<accession>A0A1G9U299</accession>
<dbReference type="GO" id="GO:0019301">
    <property type="term" value="P:rhamnose catabolic process"/>
    <property type="evidence" value="ECO:0007669"/>
    <property type="project" value="TreeGrafter"/>
</dbReference>
<dbReference type="CDD" id="cd07772">
    <property type="entry name" value="ASKHA_NBD_FGGY_NaCK-like"/>
    <property type="match status" value="1"/>
</dbReference>
<dbReference type="EMBL" id="FNGY01000004">
    <property type="protein sequence ID" value="SDM54099.1"/>
    <property type="molecule type" value="Genomic_DNA"/>
</dbReference>